<dbReference type="CDD" id="cd00093">
    <property type="entry name" value="HTH_XRE"/>
    <property type="match status" value="1"/>
</dbReference>
<evidence type="ECO:0000313" key="2">
    <source>
        <dbReference type="EMBL" id="PNE30650.1"/>
    </source>
</evidence>
<comment type="caution">
    <text evidence="2">The sequence shown here is derived from an EMBL/GenBank/DDBJ whole genome shotgun (WGS) entry which is preliminary data.</text>
</comment>
<organism evidence="2 3">
    <name type="scientific">Streptomyces eurocidicus</name>
    <name type="common">Streptoverticillium eurocidicus</name>
    <dbReference type="NCBI Taxonomy" id="66423"/>
    <lineage>
        <taxon>Bacteria</taxon>
        <taxon>Bacillati</taxon>
        <taxon>Actinomycetota</taxon>
        <taxon>Actinomycetes</taxon>
        <taxon>Kitasatosporales</taxon>
        <taxon>Streptomycetaceae</taxon>
        <taxon>Streptomyces</taxon>
    </lineage>
</organism>
<dbReference type="InterPro" id="IPR043917">
    <property type="entry name" value="DUF5753"/>
</dbReference>
<name>A0A2N8NPG4_STREU</name>
<dbReference type="Pfam" id="PF19054">
    <property type="entry name" value="DUF5753"/>
    <property type="match status" value="1"/>
</dbReference>
<reference evidence="3" key="1">
    <citation type="submission" date="2015-07" db="EMBL/GenBank/DDBJ databases">
        <authorList>
            <person name="Graham D.E."/>
            <person name="Giannone R.J."/>
            <person name="Gulvik C.A."/>
            <person name="Hettich R.L."/>
            <person name="Klingeman D.M."/>
            <person name="Mahan K.M."/>
            <person name="Parry R.J."/>
            <person name="Spain J.C."/>
        </authorList>
    </citation>
    <scope>NUCLEOTIDE SEQUENCE [LARGE SCALE GENOMIC DNA]</scope>
    <source>
        <strain evidence="3">ATCC 27428</strain>
    </source>
</reference>
<dbReference type="GO" id="GO:0003677">
    <property type="term" value="F:DNA binding"/>
    <property type="evidence" value="ECO:0007669"/>
    <property type="project" value="UniProtKB-KW"/>
</dbReference>
<dbReference type="OrthoDB" id="3462393at2"/>
<accession>A0A2N8NPG4</accession>
<dbReference type="InterPro" id="IPR010982">
    <property type="entry name" value="Lambda_DNA-bd_dom_sf"/>
</dbReference>
<dbReference type="EMBL" id="LGUI01000011">
    <property type="protein sequence ID" value="PNE30650.1"/>
    <property type="molecule type" value="Genomic_DNA"/>
</dbReference>
<proteinExistence type="predicted"/>
<gene>
    <name evidence="2" type="ORF">AF335_28015</name>
</gene>
<dbReference type="AlphaFoldDB" id="A0A2N8NPG4"/>
<dbReference type="InterPro" id="IPR001387">
    <property type="entry name" value="Cro/C1-type_HTH"/>
</dbReference>
<dbReference type="SMART" id="SM00530">
    <property type="entry name" value="HTH_XRE"/>
    <property type="match status" value="1"/>
</dbReference>
<sequence length="283" mass="31818">MPPRSTPTARQRRLGSELRKMRLAAGLTTESTAKLLGVPRTNLPNMESGRSGISPDRVRVLAGHYGCTDMRWVDALAAMASERGKGWWESYRDELPELALDLAEYEHHATGHRSFEVVHIPGLLQTEDHIRAMFSYAYPTRKSSEIENLVSFRMGRRTVIEREVPVEFDTIVHEAALRIKVGSRKTTRAQLRHILAMTERSNVTVRVIPFDTEGFAGAGSAMLYLAAAVPQLDTVQFDTAHGSIILDDDAQLRRYQDRLTKIARSALAPRESLDMIHRIAEET</sequence>
<protein>
    <submittedName>
        <fullName evidence="2">DNA-binding protein</fullName>
    </submittedName>
</protein>
<evidence type="ECO:0000259" key="1">
    <source>
        <dbReference type="PROSITE" id="PS50943"/>
    </source>
</evidence>
<dbReference type="Gene3D" id="1.10.260.40">
    <property type="entry name" value="lambda repressor-like DNA-binding domains"/>
    <property type="match status" value="1"/>
</dbReference>
<dbReference type="PROSITE" id="PS50943">
    <property type="entry name" value="HTH_CROC1"/>
    <property type="match status" value="1"/>
</dbReference>
<feature type="domain" description="HTH cro/C1-type" evidence="1">
    <location>
        <begin position="18"/>
        <end position="73"/>
    </location>
</feature>
<evidence type="ECO:0000313" key="3">
    <source>
        <dbReference type="Proteomes" id="UP000235945"/>
    </source>
</evidence>
<dbReference type="Proteomes" id="UP000235945">
    <property type="component" value="Unassembled WGS sequence"/>
</dbReference>
<keyword evidence="3" id="KW-1185">Reference proteome</keyword>
<dbReference type="Pfam" id="PF13560">
    <property type="entry name" value="HTH_31"/>
    <property type="match status" value="1"/>
</dbReference>
<dbReference type="SUPFAM" id="SSF47413">
    <property type="entry name" value="lambda repressor-like DNA-binding domains"/>
    <property type="match status" value="1"/>
</dbReference>
<keyword evidence="2" id="KW-0238">DNA-binding</keyword>
<dbReference type="RefSeq" id="WP_102921306.1">
    <property type="nucleotide sequence ID" value="NZ_LGUI01000011.1"/>
</dbReference>